<organism evidence="1 2">
    <name type="scientific">Dipteronia sinensis</name>
    <dbReference type="NCBI Taxonomy" id="43782"/>
    <lineage>
        <taxon>Eukaryota</taxon>
        <taxon>Viridiplantae</taxon>
        <taxon>Streptophyta</taxon>
        <taxon>Embryophyta</taxon>
        <taxon>Tracheophyta</taxon>
        <taxon>Spermatophyta</taxon>
        <taxon>Magnoliopsida</taxon>
        <taxon>eudicotyledons</taxon>
        <taxon>Gunneridae</taxon>
        <taxon>Pentapetalae</taxon>
        <taxon>rosids</taxon>
        <taxon>malvids</taxon>
        <taxon>Sapindales</taxon>
        <taxon>Sapindaceae</taxon>
        <taxon>Hippocastanoideae</taxon>
        <taxon>Acereae</taxon>
        <taxon>Dipteronia</taxon>
    </lineage>
</organism>
<reference evidence="1" key="1">
    <citation type="journal article" date="2023" name="Plant J.">
        <title>Genome sequences and population genomics provide insights into the demographic history, inbreeding, and mutation load of two 'living fossil' tree species of Dipteronia.</title>
        <authorList>
            <person name="Feng Y."/>
            <person name="Comes H.P."/>
            <person name="Chen J."/>
            <person name="Zhu S."/>
            <person name="Lu R."/>
            <person name="Zhang X."/>
            <person name="Li P."/>
            <person name="Qiu J."/>
            <person name="Olsen K.M."/>
            <person name="Qiu Y."/>
        </authorList>
    </citation>
    <scope>NUCLEOTIDE SEQUENCE</scope>
    <source>
        <strain evidence="1">NBL</strain>
    </source>
</reference>
<evidence type="ECO:0000313" key="1">
    <source>
        <dbReference type="EMBL" id="KAK3199859.1"/>
    </source>
</evidence>
<keyword evidence="2" id="KW-1185">Reference proteome</keyword>
<gene>
    <name evidence="1" type="ORF">Dsin_023274</name>
</gene>
<dbReference type="AlphaFoldDB" id="A0AAE0A455"/>
<comment type="caution">
    <text evidence="1">The sequence shown here is derived from an EMBL/GenBank/DDBJ whole genome shotgun (WGS) entry which is preliminary data.</text>
</comment>
<accession>A0AAE0A455</accession>
<protein>
    <submittedName>
        <fullName evidence="1">Uncharacterized protein</fullName>
    </submittedName>
</protein>
<evidence type="ECO:0000313" key="2">
    <source>
        <dbReference type="Proteomes" id="UP001281410"/>
    </source>
</evidence>
<dbReference type="Proteomes" id="UP001281410">
    <property type="component" value="Unassembled WGS sequence"/>
</dbReference>
<sequence>MGHFQDSNEGMARVIQDYFESIFRTTDPSPQDTRKATDAIKSRLSDDKREDLNVAFTAEVRAAVFDLSPTKALGPDGFQAIFFQRF</sequence>
<proteinExistence type="predicted"/>
<dbReference type="EMBL" id="JANJYJ010000007">
    <property type="protein sequence ID" value="KAK3199859.1"/>
    <property type="molecule type" value="Genomic_DNA"/>
</dbReference>
<name>A0AAE0A455_9ROSI</name>